<dbReference type="Pfam" id="PF06985">
    <property type="entry name" value="HET"/>
    <property type="match status" value="1"/>
</dbReference>
<proteinExistence type="predicted"/>
<evidence type="ECO:0000259" key="2">
    <source>
        <dbReference type="Pfam" id="PF06985"/>
    </source>
</evidence>
<evidence type="ECO:0000256" key="1">
    <source>
        <dbReference type="SAM" id="MobiDB-lite"/>
    </source>
</evidence>
<dbReference type="AlphaFoldDB" id="A0A0D2FPC3"/>
<feature type="region of interest" description="Disordered" evidence="1">
    <location>
        <begin position="1"/>
        <end position="27"/>
    </location>
</feature>
<feature type="domain" description="Heterokaryon incompatibility" evidence="2">
    <location>
        <begin position="131"/>
        <end position="311"/>
    </location>
</feature>
<sequence>MWSLLSTATASTASTPPESVKSGDEPHRPLDLLEQVLAPSNEKPSTRIEQARHCAEDLGLGRPGFYRGFTWDVSAHTFNDLAPNKVPLPPKYEHSGNFKWVGQEQDAIPQYLWDSETFQTVHADHEQLRRYCAVSWTWGRYQRKDLSGNKIWRYSTGTKWRVPAFEKVESPFGGRITKIDRLTHLKHLLRCIKAFRYFWIDVLCINQNADKVAKAEKEAEIAKQAQIFRNATASMAYLWTLNERKDHDLSRALGAFGGLLASCIYFRPGQPIVDGRNVPRFGVMPPYAEWNDSFSRLREDNWFTSLWALQEVVLFPSAIWITQDGGFVTINDRPVTTRLFASAVRLLLLMSRFRKDQWLKEERQYIQQRNMAPSEFFKRRKEIANIEHRRRSALQEARAEQQTNQGEGNLCIEVSYPPRIPSVLKHRLADRLLQDEIDNWVSWSFGKAGIDIALGATRTAILIAGSNRKAVENQPKEYALLAALKISYHPDLIPEDLLNVEQQYFSHNLLNVILRHEGASMFDVVHQPSALQFKFPSDGLLDDSEWTLVDRTLDYLQIELPGNSEDRRRPSHEHLDPGWTKVTQVHENLQTEVKYRYKDHERYVHIPQQGDVLTDMSTWSAWYPNPDGFGTHSSEEMVWEDVKKWHMHPYGMVHIPPSARIQDIPKTQSGTEITVRLNGGDIEYDIERLADLKLISQTQTWLKEKLGQPKYIFLPLYTRFFKSWGVSPRVAGFRGPYHTVETDETTGIVLVGKSTLQKGHSLTHWHKLGTYRGRGMFTKLGWRDGILVTSPHGDSRTPSINMADCQAVTSLNAVITQALSDTAEPVEGGFETVQPSDVLGFRDFGESPDVS</sequence>
<dbReference type="Proteomes" id="UP000053617">
    <property type="component" value="Unassembled WGS sequence"/>
</dbReference>
<dbReference type="RefSeq" id="XP_013271123.1">
    <property type="nucleotide sequence ID" value="XM_013415669.1"/>
</dbReference>
<organism evidence="3 4">
    <name type="scientific">Rhinocladiella mackenziei CBS 650.93</name>
    <dbReference type="NCBI Taxonomy" id="1442369"/>
    <lineage>
        <taxon>Eukaryota</taxon>
        <taxon>Fungi</taxon>
        <taxon>Dikarya</taxon>
        <taxon>Ascomycota</taxon>
        <taxon>Pezizomycotina</taxon>
        <taxon>Eurotiomycetes</taxon>
        <taxon>Chaetothyriomycetidae</taxon>
        <taxon>Chaetothyriales</taxon>
        <taxon>Herpotrichiellaceae</taxon>
        <taxon>Rhinocladiella</taxon>
    </lineage>
</organism>
<dbReference type="OrthoDB" id="2157530at2759"/>
<evidence type="ECO:0000313" key="3">
    <source>
        <dbReference type="EMBL" id="KIX03987.1"/>
    </source>
</evidence>
<accession>A0A0D2FPC3</accession>
<protein>
    <recommendedName>
        <fullName evidence="2">Heterokaryon incompatibility domain-containing protein</fullName>
    </recommendedName>
</protein>
<dbReference type="STRING" id="1442369.A0A0D2FPC3"/>
<feature type="compositionally biased region" description="Low complexity" evidence="1">
    <location>
        <begin position="1"/>
        <end position="15"/>
    </location>
</feature>
<reference evidence="3 4" key="1">
    <citation type="submission" date="2015-01" db="EMBL/GenBank/DDBJ databases">
        <title>The Genome Sequence of Rhinocladiella mackenzie CBS 650.93.</title>
        <authorList>
            <consortium name="The Broad Institute Genomics Platform"/>
            <person name="Cuomo C."/>
            <person name="de Hoog S."/>
            <person name="Gorbushina A."/>
            <person name="Stielow B."/>
            <person name="Teixiera M."/>
            <person name="Abouelleil A."/>
            <person name="Chapman S.B."/>
            <person name="Priest M."/>
            <person name="Young S.K."/>
            <person name="Wortman J."/>
            <person name="Nusbaum C."/>
            <person name="Birren B."/>
        </authorList>
    </citation>
    <scope>NUCLEOTIDE SEQUENCE [LARGE SCALE GENOMIC DNA]</scope>
    <source>
        <strain evidence="3 4">CBS 650.93</strain>
    </source>
</reference>
<dbReference type="EMBL" id="KN847479">
    <property type="protein sequence ID" value="KIX03987.1"/>
    <property type="molecule type" value="Genomic_DNA"/>
</dbReference>
<keyword evidence="4" id="KW-1185">Reference proteome</keyword>
<dbReference type="InterPro" id="IPR010730">
    <property type="entry name" value="HET"/>
</dbReference>
<dbReference type="InterPro" id="IPR052895">
    <property type="entry name" value="HetReg/Transcr_Mod"/>
</dbReference>
<evidence type="ECO:0000313" key="4">
    <source>
        <dbReference type="Proteomes" id="UP000053617"/>
    </source>
</evidence>
<name>A0A0D2FPC3_9EURO</name>
<dbReference type="PANTHER" id="PTHR24148">
    <property type="entry name" value="ANKYRIN REPEAT DOMAIN-CONTAINING PROTEIN 39 HOMOLOG-RELATED"/>
    <property type="match status" value="1"/>
</dbReference>
<dbReference type="HOGENOM" id="CLU_335275_0_0_1"/>
<dbReference type="GeneID" id="25295611"/>
<dbReference type="VEuPathDB" id="FungiDB:Z518_07540"/>
<gene>
    <name evidence="3" type="ORF">Z518_07540</name>
</gene>
<dbReference type="PANTHER" id="PTHR24148:SF64">
    <property type="entry name" value="HETEROKARYON INCOMPATIBILITY DOMAIN-CONTAINING PROTEIN"/>
    <property type="match status" value="1"/>
</dbReference>